<feature type="transmembrane region" description="Helical" evidence="1">
    <location>
        <begin position="132"/>
        <end position="151"/>
    </location>
</feature>
<dbReference type="Gene3D" id="3.30.70.270">
    <property type="match status" value="1"/>
</dbReference>
<feature type="domain" description="GGDEF" evidence="3">
    <location>
        <begin position="380"/>
        <end position="512"/>
    </location>
</feature>
<dbReference type="CDD" id="cd01948">
    <property type="entry name" value="EAL"/>
    <property type="match status" value="1"/>
</dbReference>
<gene>
    <name evidence="4" type="ORF">KDD93_02865</name>
</gene>
<accession>A0ABS5HGV4</accession>
<dbReference type="Proteomes" id="UP000682951">
    <property type="component" value="Unassembled WGS sequence"/>
</dbReference>
<dbReference type="SMART" id="SM00267">
    <property type="entry name" value="GGDEF"/>
    <property type="match status" value="1"/>
</dbReference>
<keyword evidence="1" id="KW-1133">Transmembrane helix</keyword>
<evidence type="ECO:0000256" key="1">
    <source>
        <dbReference type="SAM" id="Phobius"/>
    </source>
</evidence>
<dbReference type="EMBL" id="JAGSSW010000002">
    <property type="protein sequence ID" value="MBR8463511.1"/>
    <property type="molecule type" value="Genomic_DNA"/>
</dbReference>
<dbReference type="RefSeq" id="WP_212141773.1">
    <property type="nucleotide sequence ID" value="NZ_JAGSSW010000002.1"/>
</dbReference>
<dbReference type="PROSITE" id="PS50887">
    <property type="entry name" value="GGDEF"/>
    <property type="match status" value="1"/>
</dbReference>
<organism evidence="4 5">
    <name type="scientific">Campylobacter anatolicus</name>
    <dbReference type="NCBI Taxonomy" id="2829105"/>
    <lineage>
        <taxon>Bacteria</taxon>
        <taxon>Pseudomonadati</taxon>
        <taxon>Campylobacterota</taxon>
        <taxon>Epsilonproteobacteria</taxon>
        <taxon>Campylobacterales</taxon>
        <taxon>Campylobacteraceae</taxon>
        <taxon>Campylobacter</taxon>
    </lineage>
</organism>
<keyword evidence="1" id="KW-0472">Membrane</keyword>
<feature type="transmembrane region" description="Helical" evidence="1">
    <location>
        <begin position="98"/>
        <end position="120"/>
    </location>
</feature>
<dbReference type="InterPro" id="IPR050706">
    <property type="entry name" value="Cyclic-di-GMP_PDE-like"/>
</dbReference>
<dbReference type="InterPro" id="IPR001633">
    <property type="entry name" value="EAL_dom"/>
</dbReference>
<dbReference type="Pfam" id="PF00990">
    <property type="entry name" value="GGDEF"/>
    <property type="match status" value="1"/>
</dbReference>
<feature type="transmembrane region" description="Helical" evidence="1">
    <location>
        <begin position="291"/>
        <end position="309"/>
    </location>
</feature>
<name>A0ABS5HGV4_9BACT</name>
<evidence type="ECO:0000313" key="5">
    <source>
        <dbReference type="Proteomes" id="UP000682951"/>
    </source>
</evidence>
<dbReference type="SMART" id="SM00052">
    <property type="entry name" value="EAL"/>
    <property type="match status" value="1"/>
</dbReference>
<dbReference type="InterPro" id="IPR000160">
    <property type="entry name" value="GGDEF_dom"/>
</dbReference>
<dbReference type="Gene3D" id="3.20.20.450">
    <property type="entry name" value="EAL domain"/>
    <property type="match status" value="1"/>
</dbReference>
<feature type="transmembrane region" description="Helical" evidence="1">
    <location>
        <begin position="34"/>
        <end position="52"/>
    </location>
</feature>
<dbReference type="SUPFAM" id="SSF141868">
    <property type="entry name" value="EAL domain-like"/>
    <property type="match status" value="1"/>
</dbReference>
<dbReference type="InterPro" id="IPR043128">
    <property type="entry name" value="Rev_trsase/Diguanyl_cyclase"/>
</dbReference>
<feature type="domain" description="EAL" evidence="2">
    <location>
        <begin position="519"/>
        <end position="774"/>
    </location>
</feature>
<dbReference type="SUPFAM" id="SSF55073">
    <property type="entry name" value="Nucleotide cyclase"/>
    <property type="match status" value="1"/>
</dbReference>
<evidence type="ECO:0000259" key="2">
    <source>
        <dbReference type="PROSITE" id="PS50883"/>
    </source>
</evidence>
<proteinExistence type="predicted"/>
<protein>
    <submittedName>
        <fullName evidence="4">EAL domain-containing protein</fullName>
    </submittedName>
</protein>
<feature type="transmembrane region" description="Helical" evidence="1">
    <location>
        <begin position="64"/>
        <end position="86"/>
    </location>
</feature>
<dbReference type="PANTHER" id="PTHR33121:SF79">
    <property type="entry name" value="CYCLIC DI-GMP PHOSPHODIESTERASE PDED-RELATED"/>
    <property type="match status" value="1"/>
</dbReference>
<dbReference type="PANTHER" id="PTHR33121">
    <property type="entry name" value="CYCLIC DI-GMP PHOSPHODIESTERASE PDEF"/>
    <property type="match status" value="1"/>
</dbReference>
<dbReference type="PROSITE" id="PS50883">
    <property type="entry name" value="EAL"/>
    <property type="match status" value="1"/>
</dbReference>
<evidence type="ECO:0000259" key="3">
    <source>
        <dbReference type="PROSITE" id="PS50887"/>
    </source>
</evidence>
<feature type="transmembrane region" description="Helical" evidence="1">
    <location>
        <begin position="227"/>
        <end position="246"/>
    </location>
</feature>
<sequence>MFKRLTNNNTLSFLYTVALFTIYFIALYNQNEFYSSVISVAMNVSIATIIAYNVKDSKNLKHYWALIVTAIFTWAVADAFMLFYSLKGHNTEWMTYKRVVHIVYLLPYILFLMACIMMFIKSMRNRFWLQTFLDITVVVLLYLSFFWAVVFNHDISLAFSSMFFIHTIYIIIDVVMFCCVFIIYYSLHNIKRRLSFYFCLLAIGTLSIVNTYFNITSMHDQDIINTYFRLCFEIVFVIFLFSSFYIRYNEMFARFGKNSDDFHKILISKVVMALFLIIISIGAIGTLDVTWFMFVMMTILFYSILTYNISSIKNSKNLIEKDRQIRKKLDRVVNERMQELNQTNKRLKELSEYDFLTGLLNRSCFLDRLEEMIKTKGIGENICVYNIDLIHFKAINDTYGHYVGDEVLVTLTKNISEILPNGALFSRFDGDDLYIVVKSDKFEYFKELIVRIYSVIKALITIDEYKILLNAKIGFSITETSEILIDDLLAQASAALSVAKRDINSVWVFYDDVKDILQEQNHIEILLNSIDFDKEFELNFQPQFELNTQNLIGAEALLRWHSPIKGNVMPSKFIPIAEQSSIIINIDRWVAKQAIKQIGKWNKKYGTNLKISINVSLKQMDSIVFANEILNLMSAYDVNPSCVNIEISESSFVIADETLQKVASVFKQSGIGVSVDDFGASFSSFNYIKKYMITRLKISKELVDNIATSEFDKAVINMIISLTKTINIKTLAEGVESIIQLKILKDLGCDEIQGFIWGRAVNADEFEKLIINSISQR</sequence>
<feature type="transmembrane region" description="Helical" evidence="1">
    <location>
        <begin position="163"/>
        <end position="187"/>
    </location>
</feature>
<dbReference type="CDD" id="cd01949">
    <property type="entry name" value="GGDEF"/>
    <property type="match status" value="1"/>
</dbReference>
<evidence type="ECO:0000313" key="4">
    <source>
        <dbReference type="EMBL" id="MBR8463511.1"/>
    </source>
</evidence>
<keyword evidence="1" id="KW-0812">Transmembrane</keyword>
<feature type="transmembrane region" description="Helical" evidence="1">
    <location>
        <begin position="266"/>
        <end position="285"/>
    </location>
</feature>
<dbReference type="InterPro" id="IPR035919">
    <property type="entry name" value="EAL_sf"/>
</dbReference>
<dbReference type="InterPro" id="IPR029787">
    <property type="entry name" value="Nucleotide_cyclase"/>
</dbReference>
<feature type="transmembrane region" description="Helical" evidence="1">
    <location>
        <begin position="194"/>
        <end position="215"/>
    </location>
</feature>
<dbReference type="NCBIfam" id="TIGR00254">
    <property type="entry name" value="GGDEF"/>
    <property type="match status" value="1"/>
</dbReference>
<reference evidence="4 5" key="1">
    <citation type="submission" date="2021-04" db="EMBL/GenBank/DDBJ databases">
        <title>Molecular and phenotypic characterization and identification of bacterial isolates recovered from the Anatolian ground squirrels (Spermophilus xanthoprymnus) and which have the potential to form a new species in the Campylobacter genus.</title>
        <authorList>
            <person name="Aydin F."/>
            <person name="Abay S."/>
            <person name="Kayman T."/>
            <person name="Karakaya E."/>
            <person name="Mustak H.K."/>
            <person name="Mustak I.B."/>
            <person name="Bilgin N."/>
            <person name="Duzler A."/>
            <person name="Sahin O."/>
            <person name="Guran O."/>
            <person name="Saticioglu I.B."/>
        </authorList>
    </citation>
    <scope>NUCLEOTIDE SEQUENCE [LARGE SCALE GENOMIC DNA]</scope>
    <source>
        <strain evidence="5">faydin-G24</strain>
    </source>
</reference>
<comment type="caution">
    <text evidence="4">The sequence shown here is derived from an EMBL/GenBank/DDBJ whole genome shotgun (WGS) entry which is preliminary data.</text>
</comment>
<feature type="transmembrane region" description="Helical" evidence="1">
    <location>
        <begin position="12"/>
        <end position="28"/>
    </location>
</feature>
<keyword evidence="5" id="KW-1185">Reference proteome</keyword>
<dbReference type="Pfam" id="PF00563">
    <property type="entry name" value="EAL"/>
    <property type="match status" value="1"/>
</dbReference>